<accession>A0A086SZA2</accession>
<gene>
    <name evidence="3" type="ORF">ACRE_068450</name>
</gene>
<dbReference type="HOGENOM" id="CLU_028895_3_0_1"/>
<protein>
    <submittedName>
        <fullName evidence="3">Transcriptional regulator-like protein</fullName>
    </submittedName>
</protein>
<dbReference type="Pfam" id="PF09729">
    <property type="entry name" value="Gti1_Pac2"/>
    <property type="match status" value="1"/>
</dbReference>
<dbReference type="AlphaFoldDB" id="A0A086SZA2"/>
<comment type="caution">
    <text evidence="3">The sequence shown here is derived from an EMBL/GenBank/DDBJ whole genome shotgun (WGS) entry which is preliminary data.</text>
</comment>
<dbReference type="Proteomes" id="UP000029964">
    <property type="component" value="Unassembled WGS sequence"/>
</dbReference>
<evidence type="ECO:0000256" key="1">
    <source>
        <dbReference type="ARBA" id="ARBA00008359"/>
    </source>
</evidence>
<evidence type="ECO:0000256" key="2">
    <source>
        <dbReference type="SAM" id="MobiDB-lite"/>
    </source>
</evidence>
<name>A0A086SZA2_HAPC1</name>
<dbReference type="GO" id="GO:0003677">
    <property type="term" value="F:DNA binding"/>
    <property type="evidence" value="ECO:0007669"/>
    <property type="project" value="TreeGrafter"/>
</dbReference>
<keyword evidence="4" id="KW-1185">Reference proteome</keyword>
<organism evidence="3 4">
    <name type="scientific">Hapsidospora chrysogenum (strain ATCC 11550 / CBS 779.69 / DSM 880 / IAM 14645 / JCM 23072 / IMI 49137)</name>
    <name type="common">Acremonium chrysogenum</name>
    <dbReference type="NCBI Taxonomy" id="857340"/>
    <lineage>
        <taxon>Eukaryota</taxon>
        <taxon>Fungi</taxon>
        <taxon>Dikarya</taxon>
        <taxon>Ascomycota</taxon>
        <taxon>Pezizomycotina</taxon>
        <taxon>Sordariomycetes</taxon>
        <taxon>Hypocreomycetidae</taxon>
        <taxon>Hypocreales</taxon>
        <taxon>Bionectriaceae</taxon>
        <taxon>Hapsidospora</taxon>
    </lineage>
</organism>
<evidence type="ECO:0000313" key="3">
    <source>
        <dbReference type="EMBL" id="KFH42434.1"/>
    </source>
</evidence>
<dbReference type="InterPro" id="IPR018608">
    <property type="entry name" value="Gti1/Pac2"/>
</dbReference>
<comment type="similarity">
    <text evidence="1">Belongs to the MIT1/WOR1 family.</text>
</comment>
<proteinExistence type="inferred from homology"/>
<dbReference type="EMBL" id="JPKY01000094">
    <property type="protein sequence ID" value="KFH42434.1"/>
    <property type="molecule type" value="Genomic_DNA"/>
</dbReference>
<dbReference type="PANTHER" id="PTHR28027">
    <property type="entry name" value="TRANSCRIPTIONAL REGULATOR MIT1"/>
    <property type="match status" value="1"/>
</dbReference>
<feature type="region of interest" description="Disordered" evidence="2">
    <location>
        <begin position="95"/>
        <end position="132"/>
    </location>
</feature>
<dbReference type="PANTHER" id="PTHR28027:SF2">
    <property type="entry name" value="TRANSCRIPTIONAL REGULATOR MIT1"/>
    <property type="match status" value="1"/>
</dbReference>
<feature type="compositionally biased region" description="Basic residues" evidence="2">
    <location>
        <begin position="98"/>
        <end position="109"/>
    </location>
</feature>
<sequence>MAHPPLQPTYRGYLTDTLDGLVLFEASLQGRLTHVARRPHDRERSNLIASGNIFIYQEEASGIRRWTDGCSWSPSRIMGNYLVYRELVTNLPPGEKKRALKRPANKRHSTGGIPEAEGGVPPNGQGSIDPTIRSMVGSLTDSYDFKEQGLVKKTISIQYRGITHHLVSYYTMEDVLENRLQSPAQDPNLQGLKPRPELLLHQQFRVGLSDEEWMRVGAVATNGYLAYPQPQPQQVEGPMMSYHADHMMQHGAMMHGSSMASDHDAVHNHGMASGVSMISLPQPMALPQAQAFQPTPNYATDPGFPADPGFSTEPTFKQEHDITGYHDTFESGFSNMVGTAPWYNGP</sequence>
<evidence type="ECO:0000313" key="4">
    <source>
        <dbReference type="Proteomes" id="UP000029964"/>
    </source>
</evidence>
<dbReference type="OrthoDB" id="5319641at2759"/>
<reference evidence="4" key="1">
    <citation type="journal article" date="2014" name="Genome Announc.">
        <title>Genome sequence and annotation of Acremonium chrysogenum, producer of the beta-lactam antibiotic cephalosporin C.</title>
        <authorList>
            <person name="Terfehr D."/>
            <person name="Dahlmann T.A."/>
            <person name="Specht T."/>
            <person name="Zadra I."/>
            <person name="Kuernsteiner H."/>
            <person name="Kueck U."/>
        </authorList>
    </citation>
    <scope>NUCLEOTIDE SEQUENCE [LARGE SCALE GENOMIC DNA]</scope>
    <source>
        <strain evidence="4">ATCC 11550 / CBS 779.69 / DSM 880 / IAM 14645 / JCM 23072 / IMI 49137</strain>
    </source>
</reference>